<gene>
    <name evidence="3" type="ORF">FEZ08_01705</name>
</gene>
<dbReference type="Proteomes" id="UP000306912">
    <property type="component" value="Unassembled WGS sequence"/>
</dbReference>
<evidence type="ECO:0000313" key="4">
    <source>
        <dbReference type="Proteomes" id="UP000306912"/>
    </source>
</evidence>
<dbReference type="NCBIfam" id="NF033632">
    <property type="entry name" value="SLATT_4"/>
    <property type="match status" value="1"/>
</dbReference>
<accession>A0A5R8QI43</accession>
<feature type="domain" description="SMODS and SLOG-associating 2TM effector" evidence="2">
    <location>
        <begin position="8"/>
        <end position="172"/>
    </location>
</feature>
<sequence>METTKYLDDELKNFIVNVGWTHKIQICQSDIYIEYTKKLKWVKIVLTSLTSVGLGSFLLKISSDFQNISMILTFALSLSMTIVVALDKENDYKELANQNKLAADKFLEIREKALELLYELNMGKDADVIQQEFKELKEVRNQENSMLPHTSLEAVEVASIKIKDKRDNDYSEDYEYFIPKNLRNLED</sequence>
<dbReference type="OrthoDB" id="2227832at2"/>
<feature type="transmembrane region" description="Helical" evidence="1">
    <location>
        <begin position="65"/>
        <end position="86"/>
    </location>
</feature>
<dbReference type="InterPro" id="IPR040811">
    <property type="entry name" value="SLATT_4"/>
</dbReference>
<dbReference type="RefSeq" id="WP_138189968.1">
    <property type="nucleotide sequence ID" value="NZ_VBWP01000001.1"/>
</dbReference>
<proteinExistence type="predicted"/>
<dbReference type="Pfam" id="PF18186">
    <property type="entry name" value="SLATT_4"/>
    <property type="match status" value="1"/>
</dbReference>
<organism evidence="3 4">
    <name type="scientific">Culicoidibacter larvae</name>
    <dbReference type="NCBI Taxonomy" id="2579976"/>
    <lineage>
        <taxon>Bacteria</taxon>
        <taxon>Bacillati</taxon>
        <taxon>Bacillota</taxon>
        <taxon>Culicoidibacteria</taxon>
        <taxon>Culicoidibacterales</taxon>
        <taxon>Culicoidibacteraceae</taxon>
        <taxon>Culicoidibacter</taxon>
    </lineage>
</organism>
<feature type="transmembrane region" description="Helical" evidence="1">
    <location>
        <begin position="41"/>
        <end position="59"/>
    </location>
</feature>
<evidence type="ECO:0000256" key="1">
    <source>
        <dbReference type="SAM" id="Phobius"/>
    </source>
</evidence>
<keyword evidence="4" id="KW-1185">Reference proteome</keyword>
<comment type="caution">
    <text evidence="3">The sequence shown here is derived from an EMBL/GenBank/DDBJ whole genome shotgun (WGS) entry which is preliminary data.</text>
</comment>
<keyword evidence="1" id="KW-0812">Transmembrane</keyword>
<reference evidence="3 4" key="1">
    <citation type="submission" date="2019-05" db="EMBL/GenBank/DDBJ databases">
        <title>Culicoidintestinum kansasii gen. nov., sp. nov. from the gastrointestinal tract of the biting midge, Culicoides sonorensis.</title>
        <authorList>
            <person name="Neupane S."/>
            <person name="Ghosh A."/>
            <person name="Gunther S."/>
            <person name="Martin K."/>
            <person name="Zurek L."/>
        </authorList>
    </citation>
    <scope>NUCLEOTIDE SEQUENCE [LARGE SCALE GENOMIC DNA]</scope>
    <source>
        <strain evidence="3 4">CS-1</strain>
    </source>
</reference>
<dbReference type="AlphaFoldDB" id="A0A5R8QI43"/>
<dbReference type="EMBL" id="VBWP01000001">
    <property type="protein sequence ID" value="TLG77360.1"/>
    <property type="molecule type" value="Genomic_DNA"/>
</dbReference>
<keyword evidence="1" id="KW-1133">Transmembrane helix</keyword>
<name>A0A5R8QI43_9FIRM</name>
<keyword evidence="1" id="KW-0472">Membrane</keyword>
<protein>
    <submittedName>
        <fullName evidence="3">SLATT domain-containing protein</fullName>
    </submittedName>
</protein>
<evidence type="ECO:0000259" key="2">
    <source>
        <dbReference type="Pfam" id="PF18186"/>
    </source>
</evidence>
<dbReference type="InParanoid" id="A0A5R8QI43"/>
<evidence type="ECO:0000313" key="3">
    <source>
        <dbReference type="EMBL" id="TLG77360.1"/>
    </source>
</evidence>